<evidence type="ECO:0008006" key="4">
    <source>
        <dbReference type="Google" id="ProtNLM"/>
    </source>
</evidence>
<sequence length="299" mass="33928">MNNSSSKQKSSKSSKEDSGSKKRKGEHHSEKSKSKKSIAATPEKLKPQPPPPPQIQPCYTSPSSSTISSAYNNTVVNNQFKPKSGLALYASKAKTRSKVYSGTVRNATYDNVPKLEKLCLQVLMDNYTNITYLGDAPYWLIKPVLEKCTSNQLFILEDYNPRLTEDDDELWKWHCEKEFRDYKRQEDETWRDLFIRAEQERKRKLERITRSIDMKEKSRGPVRKTQLAFTDTVPKPPRNIKKIQDKKAAGFVKVTASSSMSSSSSSPSSSNAAAAAGKKTKGLLMKNALKMMQTIRRQY</sequence>
<evidence type="ECO:0000313" key="3">
    <source>
        <dbReference type="Proteomes" id="UP000015104"/>
    </source>
</evidence>
<dbReference type="AlphaFoldDB" id="T1KB09"/>
<proteinExistence type="predicted"/>
<dbReference type="InterPro" id="IPR010684">
    <property type="entry name" value="RNA_pol_II_trans_fac_SIII_A"/>
</dbReference>
<dbReference type="Gene3D" id="6.10.250.3180">
    <property type="match status" value="1"/>
</dbReference>
<name>T1KB09_TETUR</name>
<dbReference type="OMA" id="TRSIDMK"/>
<dbReference type="Proteomes" id="UP000015104">
    <property type="component" value="Unassembled WGS sequence"/>
</dbReference>
<keyword evidence="3" id="KW-1185">Reference proteome</keyword>
<feature type="region of interest" description="Disordered" evidence="1">
    <location>
        <begin position="257"/>
        <end position="279"/>
    </location>
</feature>
<dbReference type="Pfam" id="PF06881">
    <property type="entry name" value="Elongin_A"/>
    <property type="match status" value="1"/>
</dbReference>
<feature type="region of interest" description="Disordered" evidence="1">
    <location>
        <begin position="214"/>
        <end position="239"/>
    </location>
</feature>
<accession>T1KB09</accession>
<evidence type="ECO:0000256" key="1">
    <source>
        <dbReference type="SAM" id="MobiDB-lite"/>
    </source>
</evidence>
<dbReference type="KEGG" id="tut:107362422"/>
<dbReference type="HOGENOM" id="CLU_931662_0_0_1"/>
<dbReference type="PANTHER" id="PTHR15141:SF76">
    <property type="entry name" value="TRANSCRIPTION ELONGATION FACTOR B POLYPEPTIDE 3"/>
    <property type="match status" value="1"/>
</dbReference>
<organism evidence="2 3">
    <name type="scientific">Tetranychus urticae</name>
    <name type="common">Two-spotted spider mite</name>
    <dbReference type="NCBI Taxonomy" id="32264"/>
    <lineage>
        <taxon>Eukaryota</taxon>
        <taxon>Metazoa</taxon>
        <taxon>Ecdysozoa</taxon>
        <taxon>Arthropoda</taxon>
        <taxon>Chelicerata</taxon>
        <taxon>Arachnida</taxon>
        <taxon>Acari</taxon>
        <taxon>Acariformes</taxon>
        <taxon>Trombidiformes</taxon>
        <taxon>Prostigmata</taxon>
        <taxon>Eleutherengona</taxon>
        <taxon>Raphignathae</taxon>
        <taxon>Tetranychoidea</taxon>
        <taxon>Tetranychidae</taxon>
        <taxon>Tetranychus</taxon>
    </lineage>
</organism>
<dbReference type="STRING" id="32264.T1KB09"/>
<dbReference type="PANTHER" id="PTHR15141">
    <property type="entry name" value="TRANSCRIPTION ELONGATION FACTOR B POLYPEPTIDE 3"/>
    <property type="match status" value="1"/>
</dbReference>
<gene>
    <name evidence="2" type="primary">107362422</name>
</gene>
<dbReference type="GO" id="GO:0006368">
    <property type="term" value="P:transcription elongation by RNA polymerase II"/>
    <property type="evidence" value="ECO:0007669"/>
    <property type="project" value="InterPro"/>
</dbReference>
<dbReference type="InterPro" id="IPR051870">
    <property type="entry name" value="Elongin-A_domain"/>
</dbReference>
<feature type="compositionally biased region" description="Low complexity" evidence="1">
    <location>
        <begin position="257"/>
        <end position="276"/>
    </location>
</feature>
<reference evidence="2" key="2">
    <citation type="submission" date="2015-06" db="UniProtKB">
        <authorList>
            <consortium name="EnsemblMetazoa"/>
        </authorList>
    </citation>
    <scope>IDENTIFICATION</scope>
</reference>
<protein>
    <recommendedName>
        <fullName evidence="4">Elongin-A</fullName>
    </recommendedName>
</protein>
<dbReference type="EMBL" id="CAEY01001943">
    <property type="status" value="NOT_ANNOTATED_CDS"/>
    <property type="molecule type" value="Genomic_DNA"/>
</dbReference>
<evidence type="ECO:0000313" key="2">
    <source>
        <dbReference type="EnsemblMetazoa" id="tetur08g02440.1"/>
    </source>
</evidence>
<dbReference type="OrthoDB" id="21513at2759"/>
<dbReference type="EnsemblMetazoa" id="tetur08g02440.1">
    <property type="protein sequence ID" value="tetur08g02440.1"/>
    <property type="gene ID" value="tetur08g02440"/>
</dbReference>
<dbReference type="eggNOG" id="KOG2821">
    <property type="taxonomic scope" value="Eukaryota"/>
</dbReference>
<reference evidence="3" key="1">
    <citation type="submission" date="2011-08" db="EMBL/GenBank/DDBJ databases">
        <authorList>
            <person name="Rombauts S."/>
        </authorList>
    </citation>
    <scope>NUCLEOTIDE SEQUENCE</scope>
    <source>
        <strain evidence="3">London</strain>
    </source>
</reference>
<dbReference type="GO" id="GO:0070449">
    <property type="term" value="C:elongin complex"/>
    <property type="evidence" value="ECO:0007669"/>
    <property type="project" value="InterPro"/>
</dbReference>
<feature type="region of interest" description="Disordered" evidence="1">
    <location>
        <begin position="1"/>
        <end position="64"/>
    </location>
</feature>